<evidence type="ECO:0000313" key="1">
    <source>
        <dbReference type="EMBL" id="GMG21071.1"/>
    </source>
</evidence>
<dbReference type="Pfam" id="PF12239">
    <property type="entry name" value="DUF3605"/>
    <property type="match status" value="1"/>
</dbReference>
<accession>A0A9W6YT36</accession>
<reference evidence="1" key="1">
    <citation type="submission" date="2023-04" db="EMBL/GenBank/DDBJ databases">
        <title>Ambrosiozyma monospora NBRC 1965.</title>
        <authorList>
            <person name="Ichikawa N."/>
            <person name="Sato H."/>
            <person name="Tonouchi N."/>
        </authorList>
    </citation>
    <scope>NUCLEOTIDE SEQUENCE</scope>
    <source>
        <strain evidence="1">NBRC 1965</strain>
    </source>
</reference>
<sequence>MSYGRTPISFSMAKDLVNSDSLDCFYRSEQVLFDYHRYKCEMQKNGIDSTTDLLVNHLQWAPDSSMQLPSKYILDQLVHYKDARPFANKDDMIITKNLFPYYFKGNVTHLCVWLKSPMLPDPNSSVGDISIHDKQLIEAYINETFVKWLGVPREDLIWFKNWTELQSIRPIPHIHVIIKNLTKEQFDRVIRTPGVPLQYNNHRRIHAPRSLHFQRIDQFAT</sequence>
<protein>
    <submittedName>
        <fullName evidence="1">Unnamed protein product</fullName>
    </submittedName>
</protein>
<gene>
    <name evidence="1" type="ORF">Amon01_000170400</name>
</gene>
<dbReference type="InterPro" id="IPR022036">
    <property type="entry name" value="DUF3605"/>
</dbReference>
<dbReference type="EMBL" id="BSXU01000545">
    <property type="protein sequence ID" value="GMG21071.1"/>
    <property type="molecule type" value="Genomic_DNA"/>
</dbReference>
<proteinExistence type="predicted"/>
<comment type="caution">
    <text evidence="1">The sequence shown here is derived from an EMBL/GenBank/DDBJ whole genome shotgun (WGS) entry which is preliminary data.</text>
</comment>
<dbReference type="AlphaFoldDB" id="A0A9W6YT36"/>
<dbReference type="GO" id="GO:0006044">
    <property type="term" value="P:N-acetylglucosamine metabolic process"/>
    <property type="evidence" value="ECO:0007669"/>
    <property type="project" value="TreeGrafter"/>
</dbReference>
<dbReference type="GO" id="GO:0005737">
    <property type="term" value="C:cytoplasm"/>
    <property type="evidence" value="ECO:0007669"/>
    <property type="project" value="TreeGrafter"/>
</dbReference>
<dbReference type="PANTHER" id="PTHR35020:SF2">
    <property type="entry name" value="N-ACETYLGLUCOSAMINE-INDUCED PROTEIN 1"/>
    <property type="match status" value="1"/>
</dbReference>
<dbReference type="OrthoDB" id="10053431at2759"/>
<dbReference type="Proteomes" id="UP001165063">
    <property type="component" value="Unassembled WGS sequence"/>
</dbReference>
<dbReference type="PANTHER" id="PTHR35020">
    <property type="entry name" value="N-ACETYLGLUCOSAMINE-INDUCED PROTEIN 1"/>
    <property type="match status" value="1"/>
</dbReference>
<name>A0A9W6YT36_AMBMO</name>
<organism evidence="1 2">
    <name type="scientific">Ambrosiozyma monospora</name>
    <name type="common">Yeast</name>
    <name type="synonym">Endomycopsis monosporus</name>
    <dbReference type="NCBI Taxonomy" id="43982"/>
    <lineage>
        <taxon>Eukaryota</taxon>
        <taxon>Fungi</taxon>
        <taxon>Dikarya</taxon>
        <taxon>Ascomycota</taxon>
        <taxon>Saccharomycotina</taxon>
        <taxon>Pichiomycetes</taxon>
        <taxon>Pichiales</taxon>
        <taxon>Pichiaceae</taxon>
        <taxon>Ambrosiozyma</taxon>
    </lineage>
</organism>
<evidence type="ECO:0000313" key="2">
    <source>
        <dbReference type="Proteomes" id="UP001165063"/>
    </source>
</evidence>
<keyword evidence="2" id="KW-1185">Reference proteome</keyword>